<name>A0AAV6VXU4_9ARAC</name>
<dbReference type="AlphaFoldDB" id="A0AAV6VXU4"/>
<evidence type="ECO:0000313" key="3">
    <source>
        <dbReference type="Proteomes" id="UP000827092"/>
    </source>
</evidence>
<feature type="compositionally biased region" description="Polar residues" evidence="1">
    <location>
        <begin position="69"/>
        <end position="78"/>
    </location>
</feature>
<dbReference type="Proteomes" id="UP000827092">
    <property type="component" value="Unassembled WGS sequence"/>
</dbReference>
<dbReference type="EMBL" id="JAFNEN010000015">
    <property type="protein sequence ID" value="KAG8200544.1"/>
    <property type="molecule type" value="Genomic_DNA"/>
</dbReference>
<evidence type="ECO:0000256" key="1">
    <source>
        <dbReference type="SAM" id="MobiDB-lite"/>
    </source>
</evidence>
<accession>A0AAV6VXU4</accession>
<proteinExistence type="predicted"/>
<evidence type="ECO:0000313" key="2">
    <source>
        <dbReference type="EMBL" id="KAG8200544.1"/>
    </source>
</evidence>
<organism evidence="2 3">
    <name type="scientific">Oedothorax gibbosus</name>
    <dbReference type="NCBI Taxonomy" id="931172"/>
    <lineage>
        <taxon>Eukaryota</taxon>
        <taxon>Metazoa</taxon>
        <taxon>Ecdysozoa</taxon>
        <taxon>Arthropoda</taxon>
        <taxon>Chelicerata</taxon>
        <taxon>Arachnida</taxon>
        <taxon>Araneae</taxon>
        <taxon>Araneomorphae</taxon>
        <taxon>Entelegynae</taxon>
        <taxon>Araneoidea</taxon>
        <taxon>Linyphiidae</taxon>
        <taxon>Erigoninae</taxon>
        <taxon>Oedothorax</taxon>
    </lineage>
</organism>
<gene>
    <name evidence="2" type="ORF">JTE90_000617</name>
</gene>
<reference evidence="2 3" key="1">
    <citation type="journal article" date="2022" name="Nat. Ecol. Evol.">
        <title>A masculinizing supergene underlies an exaggerated male reproductive morph in a spider.</title>
        <authorList>
            <person name="Hendrickx F."/>
            <person name="De Corte Z."/>
            <person name="Sonet G."/>
            <person name="Van Belleghem S.M."/>
            <person name="Kostlbacher S."/>
            <person name="Vangestel C."/>
        </authorList>
    </citation>
    <scope>NUCLEOTIDE SEQUENCE [LARGE SCALE GENOMIC DNA]</scope>
    <source>
        <strain evidence="2">W744_W776</strain>
    </source>
</reference>
<keyword evidence="3" id="KW-1185">Reference proteome</keyword>
<feature type="region of interest" description="Disordered" evidence="1">
    <location>
        <begin position="69"/>
        <end position="88"/>
    </location>
</feature>
<comment type="caution">
    <text evidence="2">The sequence shown here is derived from an EMBL/GenBank/DDBJ whole genome shotgun (WGS) entry which is preliminary data.</text>
</comment>
<protein>
    <submittedName>
        <fullName evidence="2">Uncharacterized protein</fullName>
    </submittedName>
</protein>
<sequence>MGFIYNGTCTAQFLTNWQDNHRLKKDSPVGHAQKMGLLSARVEANILKPCMTPLEELSNVLFYDQVSVPTNKKSQPPDFTQDVEDDSP</sequence>